<evidence type="ECO:0000313" key="2">
    <source>
        <dbReference type="EMBL" id="MCL6271854.1"/>
    </source>
</evidence>
<feature type="compositionally biased region" description="Basic and acidic residues" evidence="1">
    <location>
        <begin position="25"/>
        <end position="38"/>
    </location>
</feature>
<dbReference type="SUPFAM" id="SSF48695">
    <property type="entry name" value="Multiheme cytochromes"/>
    <property type="match status" value="1"/>
</dbReference>
<evidence type="ECO:0000256" key="1">
    <source>
        <dbReference type="SAM" id="MobiDB-lite"/>
    </source>
</evidence>
<proteinExistence type="predicted"/>
<accession>A0ABT0PKE2</accession>
<keyword evidence="3" id="KW-1185">Reference proteome</keyword>
<dbReference type="RefSeq" id="WP_249701517.1">
    <property type="nucleotide sequence ID" value="NZ_JAMFLX010000035.1"/>
</dbReference>
<dbReference type="NCBIfam" id="TIGR01909">
    <property type="entry name" value="C_GCAxxG_C_C"/>
    <property type="match status" value="1"/>
</dbReference>
<evidence type="ECO:0000313" key="3">
    <source>
        <dbReference type="Proteomes" id="UP001203338"/>
    </source>
</evidence>
<reference evidence="2 3" key="1">
    <citation type="submission" date="2022-05" db="EMBL/GenBank/DDBJ databases">
        <authorList>
            <person name="Park J.-S."/>
        </authorList>
    </citation>
    <scope>NUCLEOTIDE SEQUENCE [LARGE SCALE GENOMIC DNA]</scope>
    <source>
        <strain evidence="2 3">2012CJ34-2</strain>
    </source>
</reference>
<dbReference type="Pfam" id="PF09719">
    <property type="entry name" value="C_GCAxxG_C_C"/>
    <property type="match status" value="1"/>
</dbReference>
<organism evidence="2 3">
    <name type="scientific">Parendozoicomonas callyspongiae</name>
    <dbReference type="NCBI Taxonomy" id="2942213"/>
    <lineage>
        <taxon>Bacteria</taxon>
        <taxon>Pseudomonadati</taxon>
        <taxon>Pseudomonadota</taxon>
        <taxon>Gammaproteobacteria</taxon>
        <taxon>Oceanospirillales</taxon>
        <taxon>Endozoicomonadaceae</taxon>
        <taxon>Parendozoicomonas</taxon>
    </lineage>
</organism>
<dbReference type="EMBL" id="JAMFLX010000035">
    <property type="protein sequence ID" value="MCL6271854.1"/>
    <property type="molecule type" value="Genomic_DNA"/>
</dbReference>
<name>A0ABT0PKE2_9GAMM</name>
<protein>
    <submittedName>
        <fullName evidence="2">C-GCAxxG-C-C family protein</fullName>
    </submittedName>
</protein>
<dbReference type="Proteomes" id="UP001203338">
    <property type="component" value="Unassembled WGS sequence"/>
</dbReference>
<comment type="caution">
    <text evidence="2">The sequence shown here is derived from an EMBL/GenBank/DDBJ whole genome shotgun (WGS) entry which is preliminary data.</text>
</comment>
<dbReference type="InterPro" id="IPR036280">
    <property type="entry name" value="Multihaem_cyt_sf"/>
</dbReference>
<dbReference type="InterPro" id="IPR010181">
    <property type="entry name" value="CGCAxxGCC_motif"/>
</dbReference>
<feature type="compositionally biased region" description="Polar residues" evidence="1">
    <location>
        <begin position="10"/>
        <end position="22"/>
    </location>
</feature>
<sequence length="230" mass="25387">MSEEKIPSKPLSTSGTSQNRSGKISLKERVAQRREQELNRQYSDVSEQARKRAEALYRKGKFMCSETVFSVVNDHLGQPADPAMVKMASGFPVGIAHSGCICGAVAGGVMALGLDRGREKAGEKVSEELFPLSAELHDRFILRNKYVCCRKLIKNMEFGSTEHIQQCIRFTGEIAADVVDLLENGVQGHDTAAHSCEGCEEQPSYRITPKKRSFVSKVRTYFSLLIGKAA</sequence>
<feature type="region of interest" description="Disordered" evidence="1">
    <location>
        <begin position="1"/>
        <end position="45"/>
    </location>
</feature>
<gene>
    <name evidence="2" type="ORF">M3P05_18205</name>
</gene>